<accession>A0ACB9I4H2</accession>
<keyword evidence="2" id="KW-1185">Reference proteome</keyword>
<comment type="caution">
    <text evidence="1">The sequence shown here is derived from an EMBL/GenBank/DDBJ whole genome shotgun (WGS) entry which is preliminary data.</text>
</comment>
<reference evidence="1 2" key="2">
    <citation type="journal article" date="2022" name="Mol. Ecol. Resour.">
        <title>The genomes of chicory, endive, great burdock and yacon provide insights into Asteraceae paleo-polyploidization history and plant inulin production.</title>
        <authorList>
            <person name="Fan W."/>
            <person name="Wang S."/>
            <person name="Wang H."/>
            <person name="Wang A."/>
            <person name="Jiang F."/>
            <person name="Liu H."/>
            <person name="Zhao H."/>
            <person name="Xu D."/>
            <person name="Zhang Y."/>
        </authorList>
    </citation>
    <scope>NUCLEOTIDE SEQUENCE [LARGE SCALE GENOMIC DNA]</scope>
    <source>
        <strain evidence="2">cv. Yunnan</strain>
        <tissue evidence="1">Leaves</tissue>
    </source>
</reference>
<dbReference type="EMBL" id="CM042027">
    <property type="protein sequence ID" value="KAI3803123.1"/>
    <property type="molecule type" value="Genomic_DNA"/>
</dbReference>
<name>A0ACB9I4H2_9ASTR</name>
<evidence type="ECO:0000313" key="1">
    <source>
        <dbReference type="EMBL" id="KAI3803123.1"/>
    </source>
</evidence>
<evidence type="ECO:0000313" key="2">
    <source>
        <dbReference type="Proteomes" id="UP001056120"/>
    </source>
</evidence>
<protein>
    <submittedName>
        <fullName evidence="1">Uncharacterized protein</fullName>
    </submittedName>
</protein>
<gene>
    <name evidence="1" type="ORF">L1987_31272</name>
</gene>
<dbReference type="Proteomes" id="UP001056120">
    <property type="component" value="Linkage Group LG10"/>
</dbReference>
<sequence>MPNYTKGFLRYLLSNYLLLLVMSFLDLNLSQNDLSSSSSSPLSSPRQRVFHCYYCKRKFWSSQALGGHQNAHKMERKLAKKNRELSSAHSSKSVGSNGPGHGRQVQPPVMMWINHVDEEDSSQLDLSLRL</sequence>
<proteinExistence type="predicted"/>
<organism evidence="1 2">
    <name type="scientific">Smallanthus sonchifolius</name>
    <dbReference type="NCBI Taxonomy" id="185202"/>
    <lineage>
        <taxon>Eukaryota</taxon>
        <taxon>Viridiplantae</taxon>
        <taxon>Streptophyta</taxon>
        <taxon>Embryophyta</taxon>
        <taxon>Tracheophyta</taxon>
        <taxon>Spermatophyta</taxon>
        <taxon>Magnoliopsida</taxon>
        <taxon>eudicotyledons</taxon>
        <taxon>Gunneridae</taxon>
        <taxon>Pentapetalae</taxon>
        <taxon>asterids</taxon>
        <taxon>campanulids</taxon>
        <taxon>Asterales</taxon>
        <taxon>Asteraceae</taxon>
        <taxon>Asteroideae</taxon>
        <taxon>Heliantheae alliance</taxon>
        <taxon>Millerieae</taxon>
        <taxon>Smallanthus</taxon>
    </lineage>
</organism>
<reference evidence="2" key="1">
    <citation type="journal article" date="2022" name="Mol. Ecol. Resour.">
        <title>The genomes of chicory, endive, great burdock and yacon provide insights into Asteraceae palaeo-polyploidization history and plant inulin production.</title>
        <authorList>
            <person name="Fan W."/>
            <person name="Wang S."/>
            <person name="Wang H."/>
            <person name="Wang A."/>
            <person name="Jiang F."/>
            <person name="Liu H."/>
            <person name="Zhao H."/>
            <person name="Xu D."/>
            <person name="Zhang Y."/>
        </authorList>
    </citation>
    <scope>NUCLEOTIDE SEQUENCE [LARGE SCALE GENOMIC DNA]</scope>
    <source>
        <strain evidence="2">cv. Yunnan</strain>
    </source>
</reference>